<dbReference type="KEGG" id="upi:EJG51_014630"/>
<keyword evidence="4" id="KW-1185">Reference proteome</keyword>
<dbReference type="GO" id="GO:0003677">
    <property type="term" value="F:DNA binding"/>
    <property type="evidence" value="ECO:0007669"/>
    <property type="project" value="InterPro"/>
</dbReference>
<dbReference type="SUPFAM" id="SSF143422">
    <property type="entry name" value="Transposase IS200-like"/>
    <property type="match status" value="1"/>
</dbReference>
<gene>
    <name evidence="3" type="ORF">EJG51_014630</name>
</gene>
<evidence type="ECO:0000313" key="3">
    <source>
        <dbReference type="EMBL" id="QJQ06871.1"/>
    </source>
</evidence>
<evidence type="ECO:0000256" key="1">
    <source>
        <dbReference type="SAM" id="MobiDB-lite"/>
    </source>
</evidence>
<organism evidence="3 4">
    <name type="scientific">Undibacterium piscinae</name>
    <dbReference type="NCBI Taxonomy" id="2495591"/>
    <lineage>
        <taxon>Bacteria</taxon>
        <taxon>Pseudomonadati</taxon>
        <taxon>Pseudomonadota</taxon>
        <taxon>Betaproteobacteria</taxon>
        <taxon>Burkholderiales</taxon>
        <taxon>Oxalobacteraceae</taxon>
        <taxon>Undibacterium</taxon>
    </lineage>
</organism>
<dbReference type="PANTHER" id="PTHR34322">
    <property type="entry name" value="TRANSPOSASE, Y1_TNP DOMAIN-CONTAINING"/>
    <property type="match status" value="1"/>
</dbReference>
<dbReference type="GO" id="GO:0004803">
    <property type="term" value="F:transposase activity"/>
    <property type="evidence" value="ECO:0007669"/>
    <property type="project" value="InterPro"/>
</dbReference>
<feature type="domain" description="Transposase IS200-like" evidence="2">
    <location>
        <begin position="9"/>
        <end position="124"/>
    </location>
</feature>
<sequence length="232" mass="26455">MARLPRLVVPDQLHHIIQKGNDGKVIFADPEDFVIFIRWLKEASKQFQVAIHAYVLMPDHLHLLLTPKDDTGLGKMMQWIGRHYVPYFNSKYHRSGTLWQGRYKATILEAAKYFLPCSLYIESNPVRASLVADAVDYPYSSYLHHIGLTNDPLITDHPGYWGLGNTPFQREAAYKEMMERGLSSAEVAALTDATLKAWLLGSEQFKLEMSKLTSRRVAPAKRGRPSKQTKPD</sequence>
<feature type="region of interest" description="Disordered" evidence="1">
    <location>
        <begin position="212"/>
        <end position="232"/>
    </location>
</feature>
<dbReference type="OrthoDB" id="9814067at2"/>
<dbReference type="PANTHER" id="PTHR34322:SF2">
    <property type="entry name" value="TRANSPOSASE IS200-LIKE DOMAIN-CONTAINING PROTEIN"/>
    <property type="match status" value="1"/>
</dbReference>
<dbReference type="InterPro" id="IPR002686">
    <property type="entry name" value="Transposase_17"/>
</dbReference>
<dbReference type="InterPro" id="IPR036515">
    <property type="entry name" value="Transposase_17_sf"/>
</dbReference>
<dbReference type="Gene3D" id="3.30.70.1290">
    <property type="entry name" value="Transposase IS200-like"/>
    <property type="match status" value="1"/>
</dbReference>
<dbReference type="Pfam" id="PF01797">
    <property type="entry name" value="Y1_Tnp"/>
    <property type="match status" value="1"/>
</dbReference>
<dbReference type="Proteomes" id="UP000274350">
    <property type="component" value="Chromosome"/>
</dbReference>
<evidence type="ECO:0000259" key="2">
    <source>
        <dbReference type="SMART" id="SM01321"/>
    </source>
</evidence>
<protein>
    <submittedName>
        <fullName evidence="3">Transposase</fullName>
    </submittedName>
</protein>
<accession>A0A6M4A6H6</accession>
<dbReference type="SMART" id="SM01321">
    <property type="entry name" value="Y1_Tnp"/>
    <property type="match status" value="1"/>
</dbReference>
<name>A0A6M4A6H6_9BURK</name>
<dbReference type="EMBL" id="CP051152">
    <property type="protein sequence ID" value="QJQ06871.1"/>
    <property type="molecule type" value="Genomic_DNA"/>
</dbReference>
<dbReference type="AlphaFoldDB" id="A0A6M4A6H6"/>
<reference evidence="3 4" key="1">
    <citation type="journal article" date="2019" name="Int. J. Syst. Evol. Microbiol.">
        <title>Undibacterium piscinae sp. nov., isolated from Korean shiner intestine.</title>
        <authorList>
            <person name="Lee S.Y."/>
            <person name="Kang W."/>
            <person name="Kim P.S."/>
            <person name="Kim H.S."/>
            <person name="Sung H."/>
            <person name="Shin N.R."/>
            <person name="Whon T.W."/>
            <person name="Yun J.H."/>
            <person name="Lee J.Y."/>
            <person name="Lee J.Y."/>
            <person name="Jung M.J."/>
            <person name="Jeong Y.S."/>
            <person name="Tak E.J."/>
            <person name="Han J.E."/>
            <person name="Hyun D.W."/>
            <person name="Kang M.S."/>
            <person name="Lee K.E."/>
            <person name="Lee B.H."/>
            <person name="Bae J.W."/>
        </authorList>
    </citation>
    <scope>NUCLEOTIDE SEQUENCE [LARGE SCALE GENOMIC DNA]</scope>
    <source>
        <strain evidence="3 4">S11R28</strain>
    </source>
</reference>
<feature type="compositionally biased region" description="Basic residues" evidence="1">
    <location>
        <begin position="218"/>
        <end position="232"/>
    </location>
</feature>
<dbReference type="GO" id="GO:0006313">
    <property type="term" value="P:DNA transposition"/>
    <property type="evidence" value="ECO:0007669"/>
    <property type="project" value="InterPro"/>
</dbReference>
<proteinExistence type="predicted"/>
<evidence type="ECO:0000313" key="4">
    <source>
        <dbReference type="Proteomes" id="UP000274350"/>
    </source>
</evidence>